<dbReference type="InterPro" id="IPR039569">
    <property type="entry name" value="FAS1-like_DH_region"/>
</dbReference>
<dbReference type="Pfam" id="PF13452">
    <property type="entry name" value="FAS1_DH_region"/>
    <property type="match status" value="1"/>
</dbReference>
<dbReference type="Gene3D" id="3.10.129.10">
    <property type="entry name" value="Hotdog Thioesterase"/>
    <property type="match status" value="1"/>
</dbReference>
<dbReference type="InterPro" id="IPR029069">
    <property type="entry name" value="HotDog_dom_sf"/>
</dbReference>
<dbReference type="PANTHER" id="PTHR43664">
    <property type="entry name" value="MONOAMINE OXIDASE-RELATED"/>
    <property type="match status" value="1"/>
</dbReference>
<dbReference type="EMBL" id="JAHHQF010000048">
    <property type="protein sequence ID" value="MBT9282050.1"/>
    <property type="molecule type" value="Genomic_DNA"/>
</dbReference>
<evidence type="ECO:0000313" key="3">
    <source>
        <dbReference type="Proteomes" id="UP000748108"/>
    </source>
</evidence>
<evidence type="ECO:0000259" key="1">
    <source>
        <dbReference type="Pfam" id="PF13452"/>
    </source>
</evidence>
<sequence>MPGMFWEDYEAGWQVETTQRTVTEWDLMQFVTACGMTESLFLDEEYVRTRTPYGRRIVPGALIFSYAEGLVMQTGILEHTGIAFLAGSLEIERPLFVGDGMRVHIVFHEKRPTSNPERGIVVTENRVINQRGETVMRYFPRRLILRRT</sequence>
<dbReference type="InterPro" id="IPR052342">
    <property type="entry name" value="MCH/BMMD"/>
</dbReference>
<evidence type="ECO:0000313" key="2">
    <source>
        <dbReference type="EMBL" id="MBT9282050.1"/>
    </source>
</evidence>
<dbReference type="SUPFAM" id="SSF54637">
    <property type="entry name" value="Thioesterase/thiol ester dehydrase-isomerase"/>
    <property type="match status" value="1"/>
</dbReference>
<dbReference type="Proteomes" id="UP000748108">
    <property type="component" value="Unassembled WGS sequence"/>
</dbReference>
<name>A0A947CWK7_HYDSH</name>
<dbReference type="AlphaFoldDB" id="A0A947CWK7"/>
<proteinExistence type="predicted"/>
<comment type="caution">
    <text evidence="2">The sequence shown here is derived from an EMBL/GenBank/DDBJ whole genome shotgun (WGS) entry which is preliminary data.</text>
</comment>
<protein>
    <submittedName>
        <fullName evidence="2">MaoC family dehydratase N-terminal domain-containing protein</fullName>
    </submittedName>
</protein>
<accession>A0A947CWK7</accession>
<organism evidence="2 3">
    <name type="scientific">Hydrogenibacillus schlegelii</name>
    <name type="common">Bacillus schlegelii</name>
    <dbReference type="NCBI Taxonomy" id="1484"/>
    <lineage>
        <taxon>Bacteria</taxon>
        <taxon>Bacillati</taxon>
        <taxon>Bacillota</taxon>
        <taxon>Bacilli</taxon>
        <taxon>Bacillales</taxon>
        <taxon>Bacillales Family X. Incertae Sedis</taxon>
        <taxon>Hydrogenibacillus</taxon>
    </lineage>
</organism>
<dbReference type="PANTHER" id="PTHR43664:SF1">
    <property type="entry name" value="BETA-METHYLMALYL-COA DEHYDRATASE"/>
    <property type="match status" value="1"/>
</dbReference>
<feature type="domain" description="FAS1-like dehydratase" evidence="1">
    <location>
        <begin position="12"/>
        <end position="137"/>
    </location>
</feature>
<gene>
    <name evidence="2" type="ORF">KM312_05260</name>
</gene>
<reference evidence="2" key="1">
    <citation type="journal article" date="2021" name="Microbiology">
        <title>Metagenomic Analysis of the Microbial Community in the Underground Coal Fire Area (Kemerovo Region, Russia) Revealed Predominance of Thermophilic Members of the Phyla Deinococcus-thermus, Aquificae, and Firmicutes.</title>
        <authorList>
            <person name="Kadnikov V."/>
            <person name="Mardanov A.V."/>
            <person name="Beletsky A.V."/>
            <person name="Karnachuk O.V."/>
            <person name="Ravin N.V."/>
        </authorList>
    </citation>
    <scope>NUCLEOTIDE SEQUENCE</scope>
    <source>
        <strain evidence="2">RBS10-49</strain>
    </source>
</reference>